<evidence type="ECO:0000313" key="5">
    <source>
        <dbReference type="Proteomes" id="UP000014760"/>
    </source>
</evidence>
<feature type="transmembrane region" description="Helical" evidence="1">
    <location>
        <begin position="61"/>
        <end position="84"/>
    </location>
</feature>
<reference evidence="3 5" key="2">
    <citation type="journal article" date="2013" name="Nature">
        <title>Insights into bilaterian evolution from three spiralian genomes.</title>
        <authorList>
            <person name="Simakov O."/>
            <person name="Marletaz F."/>
            <person name="Cho S.J."/>
            <person name="Edsinger-Gonzales E."/>
            <person name="Havlak P."/>
            <person name="Hellsten U."/>
            <person name="Kuo D.H."/>
            <person name="Larsson T."/>
            <person name="Lv J."/>
            <person name="Arendt D."/>
            <person name="Savage R."/>
            <person name="Osoegawa K."/>
            <person name="de Jong P."/>
            <person name="Grimwood J."/>
            <person name="Chapman J.A."/>
            <person name="Shapiro H."/>
            <person name="Aerts A."/>
            <person name="Otillar R.P."/>
            <person name="Terry A.Y."/>
            <person name="Boore J.L."/>
            <person name="Grigoriev I.V."/>
            <person name="Lindberg D.R."/>
            <person name="Seaver E.C."/>
            <person name="Weisblat D.A."/>
            <person name="Putnam N.H."/>
            <person name="Rokhsar D.S."/>
        </authorList>
    </citation>
    <scope>NUCLEOTIDE SEQUENCE</scope>
    <source>
        <strain evidence="3 5">I ESC-2004</strain>
    </source>
</reference>
<dbReference type="InterPro" id="IPR036719">
    <property type="entry name" value="Neuro-gated_channel_TM_sf"/>
</dbReference>
<dbReference type="Proteomes" id="UP000014760">
    <property type="component" value="Unassembled WGS sequence"/>
</dbReference>
<reference evidence="4" key="3">
    <citation type="submission" date="2015-06" db="UniProtKB">
        <authorList>
            <consortium name="EnsemblMetazoa"/>
        </authorList>
    </citation>
    <scope>IDENTIFICATION</scope>
</reference>
<organism evidence="3">
    <name type="scientific">Capitella teleta</name>
    <name type="common">Polychaete worm</name>
    <dbReference type="NCBI Taxonomy" id="283909"/>
    <lineage>
        <taxon>Eukaryota</taxon>
        <taxon>Metazoa</taxon>
        <taxon>Spiralia</taxon>
        <taxon>Lophotrochozoa</taxon>
        <taxon>Annelida</taxon>
        <taxon>Polychaeta</taxon>
        <taxon>Sedentaria</taxon>
        <taxon>Scolecida</taxon>
        <taxon>Capitellidae</taxon>
        <taxon>Capitella</taxon>
    </lineage>
</organism>
<dbReference type="GO" id="GO:0005216">
    <property type="term" value="F:monoatomic ion channel activity"/>
    <property type="evidence" value="ECO:0007669"/>
    <property type="project" value="InterPro"/>
</dbReference>
<evidence type="ECO:0000256" key="1">
    <source>
        <dbReference type="SAM" id="Phobius"/>
    </source>
</evidence>
<dbReference type="STRING" id="283909.R7UVL3"/>
<protein>
    <recommendedName>
        <fullName evidence="2">Neurotransmitter-gated ion-channel transmembrane domain-containing protein</fullName>
    </recommendedName>
</protein>
<dbReference type="Pfam" id="PF02932">
    <property type="entry name" value="Neur_chan_memb"/>
    <property type="match status" value="1"/>
</dbReference>
<dbReference type="SUPFAM" id="SSF90112">
    <property type="entry name" value="Neurotransmitter-gated ion-channel transmembrane pore"/>
    <property type="match status" value="1"/>
</dbReference>
<dbReference type="PRINTS" id="PR00253">
    <property type="entry name" value="GABAARECEPTR"/>
</dbReference>
<gene>
    <name evidence="3" type="ORF">CAPTEDRAFT_124990</name>
</gene>
<dbReference type="EnsemblMetazoa" id="CapteT124990">
    <property type="protein sequence ID" value="CapteP124990"/>
    <property type="gene ID" value="CapteG124990"/>
</dbReference>
<keyword evidence="1" id="KW-1133">Transmembrane helix</keyword>
<keyword evidence="5" id="KW-1185">Reference proteome</keyword>
<proteinExistence type="predicted"/>
<dbReference type="InterPro" id="IPR006201">
    <property type="entry name" value="Neur_channel"/>
</dbReference>
<dbReference type="EMBL" id="AMQN01020749">
    <property type="status" value="NOT_ANNOTATED_CDS"/>
    <property type="molecule type" value="Genomic_DNA"/>
</dbReference>
<feature type="non-terminal residue" evidence="3">
    <location>
        <position position="1"/>
    </location>
</feature>
<evidence type="ECO:0000313" key="3">
    <source>
        <dbReference type="EMBL" id="ELU10292.1"/>
    </source>
</evidence>
<dbReference type="EMBL" id="KB297631">
    <property type="protein sequence ID" value="ELU10292.1"/>
    <property type="molecule type" value="Genomic_DNA"/>
</dbReference>
<evidence type="ECO:0000259" key="2">
    <source>
        <dbReference type="Pfam" id="PF02932"/>
    </source>
</evidence>
<reference evidence="5" key="1">
    <citation type="submission" date="2012-12" db="EMBL/GenBank/DDBJ databases">
        <authorList>
            <person name="Hellsten U."/>
            <person name="Grimwood J."/>
            <person name="Chapman J.A."/>
            <person name="Shapiro H."/>
            <person name="Aerts A."/>
            <person name="Otillar R.P."/>
            <person name="Terry A.Y."/>
            <person name="Boore J.L."/>
            <person name="Simakov O."/>
            <person name="Marletaz F."/>
            <person name="Cho S.-J."/>
            <person name="Edsinger-Gonzales E."/>
            <person name="Havlak P."/>
            <person name="Kuo D.-H."/>
            <person name="Larsson T."/>
            <person name="Lv J."/>
            <person name="Arendt D."/>
            <person name="Savage R."/>
            <person name="Osoegawa K."/>
            <person name="de Jong P."/>
            <person name="Lindberg D.R."/>
            <person name="Seaver E.C."/>
            <person name="Weisblat D.A."/>
            <person name="Putnam N.H."/>
            <person name="Grigoriev I.V."/>
            <person name="Rokhsar D.S."/>
        </authorList>
    </citation>
    <scope>NUCLEOTIDE SEQUENCE</scope>
    <source>
        <strain evidence="5">I ESC-2004</strain>
    </source>
</reference>
<dbReference type="InterPro" id="IPR006028">
    <property type="entry name" value="GABAA/Glycine_rcpt"/>
</dbReference>
<dbReference type="GO" id="GO:0016020">
    <property type="term" value="C:membrane"/>
    <property type="evidence" value="ECO:0007669"/>
    <property type="project" value="InterPro"/>
</dbReference>
<feature type="transmembrane region" description="Helical" evidence="1">
    <location>
        <begin position="150"/>
        <end position="168"/>
    </location>
</feature>
<dbReference type="InterPro" id="IPR038050">
    <property type="entry name" value="Neuro_actylchol_rec"/>
</dbReference>
<accession>R7UVL3</accession>
<keyword evidence="1" id="KW-0472">Membrane</keyword>
<evidence type="ECO:0000313" key="4">
    <source>
        <dbReference type="EnsemblMetazoa" id="CapteP124990"/>
    </source>
</evidence>
<name>R7UVL3_CAPTE</name>
<dbReference type="PANTHER" id="PTHR18945">
    <property type="entry name" value="NEUROTRANSMITTER GATED ION CHANNEL"/>
    <property type="match status" value="1"/>
</dbReference>
<dbReference type="HOGENOM" id="CLU_010920_4_2_1"/>
<dbReference type="GO" id="GO:0004888">
    <property type="term" value="F:transmembrane signaling receptor activity"/>
    <property type="evidence" value="ECO:0007669"/>
    <property type="project" value="InterPro"/>
</dbReference>
<dbReference type="AlphaFoldDB" id="R7UVL3"/>
<dbReference type="CDD" id="cd19049">
    <property type="entry name" value="LGIC_TM_anion"/>
    <property type="match status" value="1"/>
</dbReference>
<dbReference type="InterPro" id="IPR006029">
    <property type="entry name" value="Neurotrans-gated_channel_TM"/>
</dbReference>
<keyword evidence="1" id="KW-0812">Transmembrane</keyword>
<dbReference type="OMA" id="KMRACEV"/>
<dbReference type="OrthoDB" id="407674at2759"/>
<feature type="domain" description="Neurotransmitter-gated ion-channel transmembrane" evidence="2">
    <location>
        <begin position="4"/>
        <end position="84"/>
    </location>
</feature>
<dbReference type="Gene3D" id="1.20.58.390">
    <property type="entry name" value="Neurotransmitter-gated ion-channel transmembrane domain"/>
    <property type="match status" value="1"/>
</dbReference>
<sequence>IQHYIPCILIVMLSWLSFWIDIKSVPARISFGLLTVLTMTTKSSEVASKLPKVSYVKAMDIWMTTCLAFVVGAFVEYAIVNVLLSLEERGRCLKVQGAAIQVAMQSEKPCSNRGLKYAAESEDVKSEYNWQAEQSREHSTAMRVEHGSKIGFPLAFVVFNIVYWASFLNDF</sequence>